<gene>
    <name evidence="1" type="ORF">EIP91_003930</name>
</gene>
<dbReference type="AlphaFoldDB" id="A0A4R0RNQ0"/>
<proteinExistence type="predicted"/>
<protein>
    <recommendedName>
        <fullName evidence="3">F-box domain-containing protein</fullName>
    </recommendedName>
</protein>
<keyword evidence="2" id="KW-1185">Reference proteome</keyword>
<organism evidence="1 2">
    <name type="scientific">Steccherinum ochraceum</name>
    <dbReference type="NCBI Taxonomy" id="92696"/>
    <lineage>
        <taxon>Eukaryota</taxon>
        <taxon>Fungi</taxon>
        <taxon>Dikarya</taxon>
        <taxon>Basidiomycota</taxon>
        <taxon>Agaricomycotina</taxon>
        <taxon>Agaricomycetes</taxon>
        <taxon>Polyporales</taxon>
        <taxon>Steccherinaceae</taxon>
        <taxon>Steccherinum</taxon>
    </lineage>
</organism>
<accession>A0A4R0RNQ0</accession>
<comment type="caution">
    <text evidence="1">The sequence shown here is derived from an EMBL/GenBank/DDBJ whole genome shotgun (WGS) entry which is preliminary data.</text>
</comment>
<evidence type="ECO:0008006" key="3">
    <source>
        <dbReference type="Google" id="ProtNLM"/>
    </source>
</evidence>
<dbReference type="EMBL" id="RWJN01000023">
    <property type="protein sequence ID" value="TCD70301.1"/>
    <property type="molecule type" value="Genomic_DNA"/>
</dbReference>
<sequence>MDETIGPPRPVAEVQLPLELWDAILSYFSRDARSLSSFSLACRNHRVMAMPYLFSKLAVGCRSHVRHAEDFFSFLTLSPPVASHIVDLTLNNISKRPQPVLNPDTTVWPRGVPIDLLAQILHSLPSLQKLTLRCDLLAKDHSLPRTSRLSSADILQATEKLSLAELTLDSYMIEESACIFSPVIRILSLFSSIDHLIVRSLPEALPCTCLPDTTKVLVDNRIWQTDQQFDDVFGLPGHCPPALSIRSIDFGTGSRITSRRALTKILTRCALSSAQPPASCSLSLWCGNVVMPEVCSELVEAYGPRLADCNLYLETAICGWSFANAPLPPSPARQHRLDLSSCTSLTSLSLTGVWNLRSATTVAKGGPNATFAILDVLSTVPPSIIQHLSIALTIYSFLAAPTTLTLREVVRPLIDWRSFRLILQEKFAALQSLKFKWTIPVEAEFGDEVTKWMRRTVDEELKEWVKAGLLQSEIATR</sequence>
<evidence type="ECO:0000313" key="1">
    <source>
        <dbReference type="EMBL" id="TCD70301.1"/>
    </source>
</evidence>
<dbReference type="Proteomes" id="UP000292702">
    <property type="component" value="Unassembled WGS sequence"/>
</dbReference>
<name>A0A4R0RNQ0_9APHY</name>
<reference evidence="1 2" key="1">
    <citation type="submission" date="2018-11" db="EMBL/GenBank/DDBJ databases">
        <title>Genome assembly of Steccherinum ochraceum LE-BIN_3174, the white-rot fungus of the Steccherinaceae family (The Residual Polyporoid clade, Polyporales, Basidiomycota).</title>
        <authorList>
            <person name="Fedorova T.V."/>
            <person name="Glazunova O.A."/>
            <person name="Landesman E.O."/>
            <person name="Moiseenko K.V."/>
            <person name="Psurtseva N.V."/>
            <person name="Savinova O.S."/>
            <person name="Shakhova N.V."/>
            <person name="Tyazhelova T.V."/>
            <person name="Vasina D.V."/>
        </authorList>
    </citation>
    <scope>NUCLEOTIDE SEQUENCE [LARGE SCALE GENOMIC DNA]</scope>
    <source>
        <strain evidence="1 2">LE-BIN_3174</strain>
    </source>
</reference>
<evidence type="ECO:0000313" key="2">
    <source>
        <dbReference type="Proteomes" id="UP000292702"/>
    </source>
</evidence>